<dbReference type="KEGG" id="gur:Gura_1014"/>
<evidence type="ECO:0000313" key="1">
    <source>
        <dbReference type="EMBL" id="ABQ25220.1"/>
    </source>
</evidence>
<gene>
    <name evidence="1" type="ordered locus">Gura_1014</name>
</gene>
<sequence>MNITIEAVRDASAIIEAGLVPSRRPPAQRLQALVAAYQTNAGGTRTAAKEMAGQFGLIIVDVVMEGIVLAIAPERDSIFMPKRNDLLKEPGSEARLIRGLCNAAILACAYERQQSLISEAVQTVTINDAYDLLVSSSAALAKTEDPQYKGFTEAAIIVERIKAESFSSKSEKARHRTLRGRLIEAFETFVTQGQMVKDGDEDGGTYKTLFRLRKLLADESATAIVDVIKDAVEKSRALQDKAVGEVSHA</sequence>
<protein>
    <submittedName>
        <fullName evidence="1">Uncharacterized protein</fullName>
    </submittedName>
</protein>
<dbReference type="OrthoDB" id="9838801at2"/>
<keyword evidence="2" id="KW-1185">Reference proteome</keyword>
<dbReference type="AlphaFoldDB" id="A5GB26"/>
<dbReference type="EMBL" id="CP000698">
    <property type="protein sequence ID" value="ABQ25220.1"/>
    <property type="molecule type" value="Genomic_DNA"/>
</dbReference>
<reference evidence="1 2" key="1">
    <citation type="submission" date="2007-05" db="EMBL/GenBank/DDBJ databases">
        <title>Complete sequence of Geobacter uraniireducens Rf4.</title>
        <authorList>
            <consortium name="US DOE Joint Genome Institute"/>
            <person name="Copeland A."/>
            <person name="Lucas S."/>
            <person name="Lapidus A."/>
            <person name="Barry K."/>
            <person name="Detter J.C."/>
            <person name="Glavina del Rio T."/>
            <person name="Hammon N."/>
            <person name="Israni S."/>
            <person name="Dalin E."/>
            <person name="Tice H."/>
            <person name="Pitluck S."/>
            <person name="Chertkov O."/>
            <person name="Brettin T."/>
            <person name="Bruce D."/>
            <person name="Han C."/>
            <person name="Schmutz J."/>
            <person name="Larimer F."/>
            <person name="Land M."/>
            <person name="Hauser L."/>
            <person name="Kyrpides N."/>
            <person name="Mikhailova N."/>
            <person name="Shelobolina E."/>
            <person name="Aklujkar M."/>
            <person name="Lovley D."/>
            <person name="Richardson P."/>
        </authorList>
    </citation>
    <scope>NUCLEOTIDE SEQUENCE [LARGE SCALE GENOMIC DNA]</scope>
    <source>
        <strain evidence="1 2">Rf4</strain>
    </source>
</reference>
<dbReference type="HOGENOM" id="CLU_1114563_0_0_7"/>
<proteinExistence type="predicted"/>
<evidence type="ECO:0000313" key="2">
    <source>
        <dbReference type="Proteomes" id="UP000006695"/>
    </source>
</evidence>
<dbReference type="Proteomes" id="UP000006695">
    <property type="component" value="Chromosome"/>
</dbReference>
<organism evidence="1 2">
    <name type="scientific">Geotalea uraniireducens (strain Rf4)</name>
    <name type="common">Geobacter uraniireducens</name>
    <dbReference type="NCBI Taxonomy" id="351605"/>
    <lineage>
        <taxon>Bacteria</taxon>
        <taxon>Pseudomonadati</taxon>
        <taxon>Thermodesulfobacteriota</taxon>
        <taxon>Desulfuromonadia</taxon>
        <taxon>Geobacterales</taxon>
        <taxon>Geobacteraceae</taxon>
        <taxon>Geotalea</taxon>
    </lineage>
</organism>
<dbReference type="RefSeq" id="WP_011937944.1">
    <property type="nucleotide sequence ID" value="NC_009483.1"/>
</dbReference>
<name>A5GB26_GEOUR</name>
<accession>A5GB26</accession>
<dbReference type="STRING" id="351605.Gura_1014"/>